<keyword evidence="4" id="KW-0175">Coiled coil</keyword>
<feature type="domain" description="Type I restriction modification DNA specificity" evidence="5">
    <location>
        <begin position="191"/>
        <end position="352"/>
    </location>
</feature>
<dbReference type="EC" id="3.1.21.-" evidence="6"/>
<evidence type="ECO:0000313" key="7">
    <source>
        <dbReference type="Proteomes" id="UP001343600"/>
    </source>
</evidence>
<sequence>MKAGWQIKKLRDVCTLINGRAYKKSELLSEGKYPVLRVGNFFTNNHWYYSDLELDGNKYCDSGDLLYAWSASFGPRIWDGGKVIFHYHIWKVIPDAHQIDQSFLFHFFLWDMEQIKKDRGAGTTMLHVSKGSMEDRDILLPPLTEQQRIVAILDEAFDGISKARANAEKNLQNARELFDSYLQSIFILRADGWKEKRLGSIAEVQSGGTPLVSNKDFWNGDIAWYSSGELNNRYTSDPERKITTNGLKGSNAKLFPAGSLLIGMYDTAALKMSILDRDAAFNQAVAGVRPNGEIDLTFILHAINAKKPILLSQRRGVRQKNLSLSKIKDITFNMPQRPEQEAVVARLDAYAVEIQHLESLYQAKIEALNELKKSLLHQAFRGKL</sequence>
<reference evidence="6 7" key="1">
    <citation type="submission" date="2024-01" db="EMBL/GenBank/DDBJ databases">
        <title>Characterization of Pseudomonas viridiflava in Georgia, USA.</title>
        <authorList>
            <person name="Zhao M."/>
            <person name="Dutta B."/>
        </authorList>
    </citation>
    <scope>NUCLEOTIDE SEQUENCE [LARGE SCALE GENOMIC DNA]</scope>
    <source>
        <strain evidence="6 7">21GA0539</strain>
    </source>
</reference>
<accession>A0ABU7N4G1</accession>
<gene>
    <name evidence="6" type="ORF">V2I87_06820</name>
</gene>
<dbReference type="Gene3D" id="3.90.220.20">
    <property type="entry name" value="DNA methylase specificity domains"/>
    <property type="match status" value="2"/>
</dbReference>
<comment type="caution">
    <text evidence="6">The sequence shown here is derived from an EMBL/GenBank/DDBJ whole genome shotgun (WGS) entry which is preliminary data.</text>
</comment>
<protein>
    <submittedName>
        <fullName evidence="6">Restriction endonuclease subunit S</fullName>
        <ecNumber evidence="6">3.1.21.-</ecNumber>
    </submittedName>
</protein>
<evidence type="ECO:0000256" key="2">
    <source>
        <dbReference type="ARBA" id="ARBA00022747"/>
    </source>
</evidence>
<comment type="similarity">
    <text evidence="1">Belongs to the type-I restriction system S methylase family.</text>
</comment>
<dbReference type="PANTHER" id="PTHR43140">
    <property type="entry name" value="TYPE-1 RESTRICTION ENZYME ECOKI SPECIFICITY PROTEIN"/>
    <property type="match status" value="1"/>
</dbReference>
<keyword evidence="6" id="KW-0255">Endonuclease</keyword>
<dbReference type="CDD" id="cd17515">
    <property type="entry name" value="RMtype1_S_MjaORF132P_Sau1132ORF3780P-TRD1-CR1_like"/>
    <property type="match status" value="1"/>
</dbReference>
<dbReference type="InterPro" id="IPR044946">
    <property type="entry name" value="Restrct_endonuc_typeI_TRD_sf"/>
</dbReference>
<dbReference type="InterPro" id="IPR051212">
    <property type="entry name" value="Type-I_RE_S_subunit"/>
</dbReference>
<proteinExistence type="inferred from homology"/>
<evidence type="ECO:0000259" key="5">
    <source>
        <dbReference type="Pfam" id="PF01420"/>
    </source>
</evidence>
<dbReference type="PANTHER" id="PTHR43140:SF1">
    <property type="entry name" value="TYPE I RESTRICTION ENZYME ECOKI SPECIFICITY SUBUNIT"/>
    <property type="match status" value="1"/>
</dbReference>
<feature type="coiled-coil region" evidence="4">
    <location>
        <begin position="157"/>
        <end position="184"/>
    </location>
</feature>
<dbReference type="EMBL" id="JAZEIP010000007">
    <property type="protein sequence ID" value="MEE4039808.1"/>
    <property type="molecule type" value="Genomic_DNA"/>
</dbReference>
<dbReference type="GO" id="GO:0016787">
    <property type="term" value="F:hydrolase activity"/>
    <property type="evidence" value="ECO:0007669"/>
    <property type="project" value="UniProtKB-KW"/>
</dbReference>
<dbReference type="CDD" id="cd17254">
    <property type="entry name" value="RMtype1_S_FclI-TRD1-CR1_like"/>
    <property type="match status" value="1"/>
</dbReference>
<keyword evidence="7" id="KW-1185">Reference proteome</keyword>
<dbReference type="RefSeq" id="WP_245098763.1">
    <property type="nucleotide sequence ID" value="NZ_JALDTP010000003.1"/>
</dbReference>
<keyword evidence="3" id="KW-0238">DNA-binding</keyword>
<keyword evidence="2" id="KW-0680">Restriction system</keyword>
<evidence type="ECO:0000313" key="6">
    <source>
        <dbReference type="EMBL" id="MEE4039808.1"/>
    </source>
</evidence>
<keyword evidence="6" id="KW-0540">Nuclease</keyword>
<dbReference type="GO" id="GO:0004519">
    <property type="term" value="F:endonuclease activity"/>
    <property type="evidence" value="ECO:0007669"/>
    <property type="project" value="UniProtKB-KW"/>
</dbReference>
<dbReference type="Pfam" id="PF01420">
    <property type="entry name" value="Methylase_S"/>
    <property type="match status" value="2"/>
</dbReference>
<feature type="domain" description="Type I restriction modification DNA specificity" evidence="5">
    <location>
        <begin position="4"/>
        <end position="162"/>
    </location>
</feature>
<keyword evidence="6" id="KW-0378">Hydrolase</keyword>
<dbReference type="SUPFAM" id="SSF116734">
    <property type="entry name" value="DNA methylase specificity domain"/>
    <property type="match status" value="2"/>
</dbReference>
<name>A0ABU7N4G1_PSEVI</name>
<dbReference type="Proteomes" id="UP001343600">
    <property type="component" value="Unassembled WGS sequence"/>
</dbReference>
<organism evidence="6 7">
    <name type="scientific">Pseudomonas viridiflava</name>
    <name type="common">Phytomonas viridiflava</name>
    <dbReference type="NCBI Taxonomy" id="33069"/>
    <lineage>
        <taxon>Bacteria</taxon>
        <taxon>Pseudomonadati</taxon>
        <taxon>Pseudomonadota</taxon>
        <taxon>Gammaproteobacteria</taxon>
        <taxon>Pseudomonadales</taxon>
        <taxon>Pseudomonadaceae</taxon>
        <taxon>Pseudomonas</taxon>
    </lineage>
</organism>
<evidence type="ECO:0000256" key="3">
    <source>
        <dbReference type="ARBA" id="ARBA00023125"/>
    </source>
</evidence>
<evidence type="ECO:0000256" key="4">
    <source>
        <dbReference type="SAM" id="Coils"/>
    </source>
</evidence>
<dbReference type="InterPro" id="IPR000055">
    <property type="entry name" value="Restrct_endonuc_typeI_TRD"/>
</dbReference>
<evidence type="ECO:0000256" key="1">
    <source>
        <dbReference type="ARBA" id="ARBA00010923"/>
    </source>
</evidence>